<dbReference type="Pfam" id="PF00160">
    <property type="entry name" value="Pro_isomerase"/>
    <property type="match status" value="1"/>
</dbReference>
<dbReference type="InterPro" id="IPR044665">
    <property type="entry name" value="E_coli_cyclophilin_A-like"/>
</dbReference>
<reference evidence="7 8" key="1">
    <citation type="journal article" date="2004" name="Appl. Environ. Microbiol.">
        <title>Mineralization of individual congeners of linear alkylbenzenesulfonate by defined pairs of heterotrophic bacteria.</title>
        <authorList>
            <person name="Schleheck D."/>
            <person name="Knepper T.P."/>
            <person name="Fischer K."/>
            <person name="Cook A.M."/>
        </authorList>
    </citation>
    <scope>NUCLEOTIDE SEQUENCE [LARGE SCALE GENOMIC DNA]</scope>
    <source>
        <strain evidence="8">DSM 14801 / SPH-1</strain>
    </source>
</reference>
<dbReference type="InterPro" id="IPR002130">
    <property type="entry name" value="Cyclophilin-type_PPIase_dom"/>
</dbReference>
<dbReference type="InterPro" id="IPR029000">
    <property type="entry name" value="Cyclophilin-like_dom_sf"/>
</dbReference>
<evidence type="ECO:0000256" key="4">
    <source>
        <dbReference type="RuleBase" id="RU363019"/>
    </source>
</evidence>
<evidence type="ECO:0000256" key="2">
    <source>
        <dbReference type="ARBA" id="ARBA00023110"/>
    </source>
</evidence>
<dbReference type="EC" id="5.2.1.8" evidence="4"/>
<keyword evidence="2 4" id="KW-0697">Rotamase</keyword>
<comment type="function">
    <text evidence="4">PPIases accelerate the folding of proteins. It catalyzes the cis-trans isomerization of proline imidic peptide bonds in oligopeptides.</text>
</comment>
<dbReference type="KEGG" id="dac:Daci_2505"/>
<feature type="transmembrane region" description="Helical" evidence="5">
    <location>
        <begin position="33"/>
        <end position="55"/>
    </location>
</feature>
<evidence type="ECO:0000313" key="8">
    <source>
        <dbReference type="Proteomes" id="UP000000784"/>
    </source>
</evidence>
<dbReference type="SUPFAM" id="SSF50891">
    <property type="entry name" value="Cyclophilin-like"/>
    <property type="match status" value="1"/>
</dbReference>
<dbReference type="PROSITE" id="PS50072">
    <property type="entry name" value="CSA_PPIASE_2"/>
    <property type="match status" value="1"/>
</dbReference>
<dbReference type="STRING" id="398578.Daci_2505"/>
<dbReference type="Gene3D" id="2.40.100.10">
    <property type="entry name" value="Cyclophilin-like"/>
    <property type="match status" value="1"/>
</dbReference>
<dbReference type="PANTHER" id="PTHR43246">
    <property type="entry name" value="PEPTIDYL-PROLYL CIS-TRANS ISOMERASE CYP38, CHLOROPLASTIC"/>
    <property type="match status" value="1"/>
</dbReference>
<keyword evidence="8" id="KW-1185">Reference proteome</keyword>
<name>A9BZ43_DELAS</name>
<sequence>MPGAHPQEPARFSPLHPPALWLSQEIRMTTRRIASLSLAGMALAASLFTALPAMAQNATPKVQIKTSMGDIVLELNEAKAPKTVANFMQYVRDKHYDGTVFHRVMDGFMIQGGGMDASLKEKPTRAPIPLEADNGLKNDRGTIAMARTGNPNSATSQFFINVVNNDMLNAPKPDGHGYAVFGRVVQGMDVVDKIRTVATGNQGMHQNVPTKPVTILSATEVK</sequence>
<dbReference type="AlphaFoldDB" id="A9BZ43"/>
<keyword evidence="5" id="KW-1133">Transmembrane helix</keyword>
<evidence type="ECO:0000256" key="1">
    <source>
        <dbReference type="ARBA" id="ARBA00007365"/>
    </source>
</evidence>
<keyword evidence="5" id="KW-0812">Transmembrane</keyword>
<proteinExistence type="inferred from homology"/>
<comment type="similarity">
    <text evidence="1 4">Belongs to the cyclophilin-type PPIase family.</text>
</comment>
<dbReference type="InterPro" id="IPR020892">
    <property type="entry name" value="Cyclophilin-type_PPIase_CS"/>
</dbReference>
<reference evidence="8" key="2">
    <citation type="submission" date="2007-11" db="EMBL/GenBank/DDBJ databases">
        <title>Complete sequence of Delftia acidovorans DSM 14801 / SPH-1.</title>
        <authorList>
            <person name="Copeland A."/>
            <person name="Lucas S."/>
            <person name="Lapidus A."/>
            <person name="Barry K."/>
            <person name="Glavina del Rio T."/>
            <person name="Dalin E."/>
            <person name="Tice H."/>
            <person name="Pitluck S."/>
            <person name="Lowry S."/>
            <person name="Clum A."/>
            <person name="Schmutz J."/>
            <person name="Larimer F."/>
            <person name="Land M."/>
            <person name="Hauser L."/>
            <person name="Kyrpides N."/>
            <person name="Kim E."/>
            <person name="Schleheck D."/>
            <person name="Richardson P."/>
        </authorList>
    </citation>
    <scope>NUCLEOTIDE SEQUENCE [LARGE SCALE GENOMIC DNA]</scope>
    <source>
        <strain evidence="8">DSM 14801 / SPH-1</strain>
    </source>
</reference>
<evidence type="ECO:0000313" key="7">
    <source>
        <dbReference type="EMBL" id="ABX35143.1"/>
    </source>
</evidence>
<dbReference type="EMBL" id="CP000884">
    <property type="protein sequence ID" value="ABX35143.1"/>
    <property type="molecule type" value="Genomic_DNA"/>
</dbReference>
<keyword evidence="3 4" id="KW-0413">Isomerase</keyword>
<dbReference type="GO" id="GO:0003755">
    <property type="term" value="F:peptidyl-prolyl cis-trans isomerase activity"/>
    <property type="evidence" value="ECO:0007669"/>
    <property type="project" value="UniProtKB-UniRule"/>
</dbReference>
<comment type="catalytic activity">
    <reaction evidence="4">
        <text>[protein]-peptidylproline (omega=180) = [protein]-peptidylproline (omega=0)</text>
        <dbReference type="Rhea" id="RHEA:16237"/>
        <dbReference type="Rhea" id="RHEA-COMP:10747"/>
        <dbReference type="Rhea" id="RHEA-COMP:10748"/>
        <dbReference type="ChEBI" id="CHEBI:83833"/>
        <dbReference type="ChEBI" id="CHEBI:83834"/>
        <dbReference type="EC" id="5.2.1.8"/>
    </reaction>
</comment>
<feature type="domain" description="PPIase cyclophilin-type" evidence="6">
    <location>
        <begin position="66"/>
        <end position="220"/>
    </location>
</feature>
<evidence type="ECO:0000259" key="6">
    <source>
        <dbReference type="PROSITE" id="PS50072"/>
    </source>
</evidence>
<accession>A9BZ43</accession>
<evidence type="ECO:0000256" key="5">
    <source>
        <dbReference type="SAM" id="Phobius"/>
    </source>
</evidence>
<dbReference type="eggNOG" id="COG0652">
    <property type="taxonomic scope" value="Bacteria"/>
</dbReference>
<dbReference type="CDD" id="cd01920">
    <property type="entry name" value="cyclophilin_EcCYP_like"/>
    <property type="match status" value="1"/>
</dbReference>
<organism evidence="7 8">
    <name type="scientific">Delftia acidovorans (strain DSM 14801 / SPH-1)</name>
    <dbReference type="NCBI Taxonomy" id="398578"/>
    <lineage>
        <taxon>Bacteria</taxon>
        <taxon>Pseudomonadati</taxon>
        <taxon>Pseudomonadota</taxon>
        <taxon>Betaproteobacteria</taxon>
        <taxon>Burkholderiales</taxon>
        <taxon>Comamonadaceae</taxon>
        <taxon>Delftia</taxon>
    </lineage>
</organism>
<dbReference type="GO" id="GO:0006457">
    <property type="term" value="P:protein folding"/>
    <property type="evidence" value="ECO:0007669"/>
    <property type="project" value="InterPro"/>
</dbReference>
<gene>
    <name evidence="7" type="ordered locus">Daci_2505</name>
</gene>
<protein>
    <recommendedName>
        <fullName evidence="4">Peptidyl-prolyl cis-trans isomerase</fullName>
        <shortName evidence="4">PPIase</shortName>
        <ecNumber evidence="4">5.2.1.8</ecNumber>
    </recommendedName>
</protein>
<evidence type="ECO:0000256" key="3">
    <source>
        <dbReference type="ARBA" id="ARBA00023235"/>
    </source>
</evidence>
<keyword evidence="5" id="KW-0472">Membrane</keyword>
<dbReference type="PROSITE" id="PS00170">
    <property type="entry name" value="CSA_PPIASE_1"/>
    <property type="match status" value="1"/>
</dbReference>
<dbReference type="HOGENOM" id="CLU_012062_16_9_4"/>
<dbReference type="Proteomes" id="UP000000784">
    <property type="component" value="Chromosome"/>
</dbReference>
<dbReference type="PRINTS" id="PR00153">
    <property type="entry name" value="CSAPPISMRASE"/>
</dbReference>